<organism evidence="1 2">
    <name type="scientific">Mesorhizobium waimense</name>
    <dbReference type="NCBI Taxonomy" id="1300307"/>
    <lineage>
        <taxon>Bacteria</taxon>
        <taxon>Pseudomonadati</taxon>
        <taxon>Pseudomonadota</taxon>
        <taxon>Alphaproteobacteria</taxon>
        <taxon>Hyphomicrobiales</taxon>
        <taxon>Phyllobacteriaceae</taxon>
        <taxon>Mesorhizobium</taxon>
    </lineage>
</organism>
<gene>
    <name evidence="1" type="ORF">D3227_37395</name>
</gene>
<name>A0A3A5JW92_9HYPH</name>
<dbReference type="AlphaFoldDB" id="A0A3A5JW92"/>
<comment type="caution">
    <text evidence="1">The sequence shown here is derived from an EMBL/GenBank/DDBJ whole genome shotgun (WGS) entry which is preliminary data.</text>
</comment>
<accession>A0A3A5JW92</accession>
<keyword evidence="2" id="KW-1185">Reference proteome</keyword>
<dbReference type="Proteomes" id="UP000272706">
    <property type="component" value="Unassembled WGS sequence"/>
</dbReference>
<evidence type="ECO:0000313" key="1">
    <source>
        <dbReference type="EMBL" id="RJT26199.1"/>
    </source>
</evidence>
<evidence type="ECO:0000313" key="2">
    <source>
        <dbReference type="Proteomes" id="UP000272706"/>
    </source>
</evidence>
<dbReference type="EMBL" id="QZWZ01000072">
    <property type="protein sequence ID" value="RJT26199.1"/>
    <property type="molecule type" value="Genomic_DNA"/>
</dbReference>
<protein>
    <submittedName>
        <fullName evidence="1">Uncharacterized protein</fullName>
    </submittedName>
</protein>
<sequence>MAIYAPRQRVADRAVGVAGDDPGEYVGHVAERLDVVSALRVSIDSIWDYGVGEDGAKSFADALITNRSDLRIS</sequence>
<reference evidence="1 2" key="1">
    <citation type="submission" date="2018-09" db="EMBL/GenBank/DDBJ databases">
        <title>Mesorhizobium carmichaelinearum sp. nov. isolated from Carmichaelinea spp. root nodules in New Zealand.</title>
        <authorList>
            <person name="De Meyer S.E."/>
        </authorList>
    </citation>
    <scope>NUCLEOTIDE SEQUENCE [LARGE SCALE GENOMIC DNA]</scope>
    <source>
        <strain evidence="1 2">ICMP19557</strain>
    </source>
</reference>
<proteinExistence type="predicted"/>